<dbReference type="PANTHER" id="PTHR43178:SF2">
    <property type="entry name" value="DIHYDROLIPOYLLYSINE-RESIDUE ACETYLTRANSFERASE COMPONENT OF PYRUVATE DEHYDROGENASE COMPLEX"/>
    <property type="match status" value="1"/>
</dbReference>
<dbReference type="Pfam" id="PF02817">
    <property type="entry name" value="E3_binding"/>
    <property type="match status" value="1"/>
</dbReference>
<comment type="similarity">
    <text evidence="1 9">Belongs to the 2-oxoacid dehydrogenase family.</text>
</comment>
<evidence type="ECO:0000256" key="1">
    <source>
        <dbReference type="ARBA" id="ARBA00007317"/>
    </source>
</evidence>
<evidence type="ECO:0000313" key="13">
    <source>
        <dbReference type="EMBL" id="KGD65445.1"/>
    </source>
</evidence>
<dbReference type="GO" id="GO:0005737">
    <property type="term" value="C:cytoplasm"/>
    <property type="evidence" value="ECO:0007669"/>
    <property type="project" value="TreeGrafter"/>
</dbReference>
<accession>A0A095USD8</accession>
<dbReference type="RefSeq" id="WP_035231527.1">
    <property type="nucleotide sequence ID" value="NZ_ARXV01000004.1"/>
</dbReference>
<dbReference type="SUPFAM" id="SSF47005">
    <property type="entry name" value="Peripheral subunit-binding domain of 2-oxo acid dehydrogenase complex"/>
    <property type="match status" value="1"/>
</dbReference>
<keyword evidence="6 9" id="KW-0012">Acyltransferase</keyword>
<dbReference type="InterPro" id="IPR001078">
    <property type="entry name" value="2-oxoacid_DH_actylTfrase"/>
</dbReference>
<dbReference type="GO" id="GO:0045254">
    <property type="term" value="C:pyruvate dehydrogenase complex"/>
    <property type="evidence" value="ECO:0007669"/>
    <property type="project" value="UniProtKB-UniRule"/>
</dbReference>
<dbReference type="PROSITE" id="PS00189">
    <property type="entry name" value="LIPOYL"/>
    <property type="match status" value="2"/>
</dbReference>
<dbReference type="Gene3D" id="4.10.320.10">
    <property type="entry name" value="E3-binding domain"/>
    <property type="match status" value="1"/>
</dbReference>
<dbReference type="InterPro" id="IPR011053">
    <property type="entry name" value="Single_hybrid_motif"/>
</dbReference>
<evidence type="ECO:0000256" key="10">
    <source>
        <dbReference type="SAM" id="MobiDB-lite"/>
    </source>
</evidence>
<feature type="region of interest" description="Disordered" evidence="10">
    <location>
        <begin position="201"/>
        <end position="248"/>
    </location>
</feature>
<dbReference type="InterPro" id="IPR006256">
    <property type="entry name" value="AcTrfase_Pyrv_DH_cplx"/>
</dbReference>
<evidence type="ECO:0000259" key="11">
    <source>
        <dbReference type="PROSITE" id="PS50968"/>
    </source>
</evidence>
<dbReference type="SUPFAM" id="SSF51230">
    <property type="entry name" value="Single hybrid motif"/>
    <property type="match status" value="2"/>
</dbReference>
<evidence type="ECO:0000256" key="4">
    <source>
        <dbReference type="ARBA" id="ARBA00022737"/>
    </source>
</evidence>
<dbReference type="PROSITE" id="PS51826">
    <property type="entry name" value="PSBD"/>
    <property type="match status" value="1"/>
</dbReference>
<evidence type="ECO:0000256" key="8">
    <source>
        <dbReference type="ARBA" id="ARBA00048370"/>
    </source>
</evidence>
<dbReference type="FunFam" id="3.30.559.10:FF:000004">
    <property type="entry name" value="Acetyltransferase component of pyruvate dehydrogenase complex"/>
    <property type="match status" value="1"/>
</dbReference>
<dbReference type="Proteomes" id="UP000029444">
    <property type="component" value="Unassembled WGS sequence"/>
</dbReference>
<name>A0A095USD8_9GAMM</name>
<evidence type="ECO:0000256" key="2">
    <source>
        <dbReference type="ARBA" id="ARBA00011484"/>
    </source>
</evidence>
<dbReference type="GO" id="GO:0004742">
    <property type="term" value="F:dihydrolipoyllysine-residue acetyltransferase activity"/>
    <property type="evidence" value="ECO:0007669"/>
    <property type="project" value="UniProtKB-UniRule"/>
</dbReference>
<evidence type="ECO:0000256" key="9">
    <source>
        <dbReference type="RuleBase" id="RU361137"/>
    </source>
</evidence>
<proteinExistence type="inferred from homology"/>
<feature type="region of interest" description="Disordered" evidence="10">
    <location>
        <begin position="71"/>
        <end position="124"/>
    </location>
</feature>
<feature type="compositionally biased region" description="Low complexity" evidence="10">
    <location>
        <begin position="201"/>
        <end position="243"/>
    </location>
</feature>
<dbReference type="PROSITE" id="PS50968">
    <property type="entry name" value="BIOTINYL_LIPOYL"/>
    <property type="match status" value="2"/>
</dbReference>
<comment type="caution">
    <text evidence="13">The sequence shown here is derived from an EMBL/GenBank/DDBJ whole genome shotgun (WGS) entry which is preliminary data.</text>
</comment>
<dbReference type="InterPro" id="IPR036625">
    <property type="entry name" value="E3-bd_dom_sf"/>
</dbReference>
<dbReference type="GO" id="GO:0031405">
    <property type="term" value="F:lipoic acid binding"/>
    <property type="evidence" value="ECO:0007669"/>
    <property type="project" value="TreeGrafter"/>
</dbReference>
<comment type="subunit">
    <text evidence="2 9">Forms a 24-polypeptide structural core with octahedral symmetry.</text>
</comment>
<comment type="function">
    <text evidence="7">The pyruvate dehydrogenase complex catalyzes the overall conversion of pyruvate to acetyl-CoA and CO(2). It contains multiple copies of three enzymatic components: pyruvate dehydrogenase (E1), dihydrolipoamide acetyltransferase (E2) and lipoamide dehydrogenase (E3).</text>
</comment>
<evidence type="ECO:0000256" key="5">
    <source>
        <dbReference type="ARBA" id="ARBA00022823"/>
    </source>
</evidence>
<feature type="compositionally biased region" description="Polar residues" evidence="10">
    <location>
        <begin position="102"/>
        <end position="117"/>
    </location>
</feature>
<evidence type="ECO:0000313" key="14">
    <source>
        <dbReference type="Proteomes" id="UP000029444"/>
    </source>
</evidence>
<comment type="cofactor">
    <cofactor evidence="9">
        <name>(R)-lipoate</name>
        <dbReference type="ChEBI" id="CHEBI:83088"/>
    </cofactor>
    <text evidence="9">Binds 2 lipoyl cofactors covalently.</text>
</comment>
<sequence>MSEKIQVPDVGSSDPVDVIEISVKVGDTIAAEDTIVVLESDKATVEVPAPKAGKVTAINVKVGDRVKEGDDLLEVEAESAGADSAPAVAEKAEATPEPPSSAQPEATAPASSAGSEGSRTETVKVPDLGDIEGAEIIEVSVAPGDVLEAEQVIAVLESDKASLEIPAPQAGTVESVSIKVGDKVSTGDALLTLKVSGGDAAPAPAAQNTPAPAKAESPAPQAASQPEPKSTPAPAAASSPGKAVHAGPAVRKLAREMGVDLGQVTGTGPKDRILKEDVHAWVKQRLESQPASAAGGGGLSLDLPDIDFSQFGDIEREELNKLRKVSAQNLHRSWLTIPHVTQHDNADITDLEAFRKQQNKALEREGVKLTMLAFLVAACAKALKEFPRFNSSLESSGEALIHKHYINIGIAVDTPNGLVVPVIKDADKKTLKEIAREMGELAEKARNRKLTPADMKGGTFSISSLGGIGGTAFTPIVNWPEVAILGVSRSDMQPVWDGSQFVPRLTLPLSLSYDHRVIDGADAARFTTYLSQLLSDMRRVLL</sequence>
<evidence type="ECO:0000259" key="12">
    <source>
        <dbReference type="PROSITE" id="PS51826"/>
    </source>
</evidence>
<feature type="domain" description="Peripheral subunit-binding (PSBD)" evidence="12">
    <location>
        <begin position="245"/>
        <end position="282"/>
    </location>
</feature>
<dbReference type="EC" id="2.3.1.12" evidence="9"/>
<dbReference type="Pfam" id="PF00198">
    <property type="entry name" value="2-oxoacid_dh"/>
    <property type="match status" value="1"/>
</dbReference>
<dbReference type="Gene3D" id="3.30.559.10">
    <property type="entry name" value="Chloramphenicol acetyltransferase-like domain"/>
    <property type="match status" value="1"/>
</dbReference>
<reference evidence="13 14" key="1">
    <citation type="submission" date="2012-09" db="EMBL/GenBank/DDBJ databases">
        <title>Genome Sequence of alkane-degrading Bacterium Alcanivorax sp. 19-m-6.</title>
        <authorList>
            <person name="Lai Q."/>
            <person name="Shao Z."/>
        </authorList>
    </citation>
    <scope>NUCLEOTIDE SEQUENCE [LARGE SCALE GENOMIC DNA]</scope>
    <source>
        <strain evidence="13 14">19-m-6</strain>
    </source>
</reference>
<comment type="catalytic activity">
    <reaction evidence="8 9">
        <text>N(6)-[(R)-dihydrolipoyl]-L-lysyl-[protein] + acetyl-CoA = N(6)-[(R)-S(8)-acetyldihydrolipoyl]-L-lysyl-[protein] + CoA</text>
        <dbReference type="Rhea" id="RHEA:17017"/>
        <dbReference type="Rhea" id="RHEA-COMP:10475"/>
        <dbReference type="Rhea" id="RHEA-COMP:10478"/>
        <dbReference type="ChEBI" id="CHEBI:57287"/>
        <dbReference type="ChEBI" id="CHEBI:57288"/>
        <dbReference type="ChEBI" id="CHEBI:83100"/>
        <dbReference type="ChEBI" id="CHEBI:83111"/>
        <dbReference type="EC" id="2.3.1.12"/>
    </reaction>
</comment>
<gene>
    <name evidence="13" type="ORF">Y5S_01338</name>
</gene>
<keyword evidence="5 9" id="KW-0450">Lipoyl</keyword>
<dbReference type="CDD" id="cd06849">
    <property type="entry name" value="lipoyl_domain"/>
    <property type="match status" value="2"/>
</dbReference>
<dbReference type="InterPro" id="IPR050743">
    <property type="entry name" value="2-oxoacid_DH_E2_comp"/>
</dbReference>
<dbReference type="GO" id="GO:0006086">
    <property type="term" value="P:pyruvate decarboxylation to acetyl-CoA"/>
    <property type="evidence" value="ECO:0007669"/>
    <property type="project" value="UniProtKB-UniRule"/>
</dbReference>
<evidence type="ECO:0000256" key="3">
    <source>
        <dbReference type="ARBA" id="ARBA00022679"/>
    </source>
</evidence>
<dbReference type="OrthoDB" id="9805770at2"/>
<organism evidence="13 14">
    <name type="scientific">Alcanivorax nanhaiticus</name>
    <dbReference type="NCBI Taxonomy" id="1177154"/>
    <lineage>
        <taxon>Bacteria</taxon>
        <taxon>Pseudomonadati</taxon>
        <taxon>Pseudomonadota</taxon>
        <taxon>Gammaproteobacteria</taxon>
        <taxon>Oceanospirillales</taxon>
        <taxon>Alcanivoracaceae</taxon>
        <taxon>Alcanivorax</taxon>
    </lineage>
</organism>
<keyword evidence="3 9" id="KW-0808">Transferase</keyword>
<dbReference type="InterPro" id="IPR000089">
    <property type="entry name" value="Biotin_lipoyl"/>
</dbReference>
<feature type="domain" description="Lipoyl-binding" evidence="11">
    <location>
        <begin position="2"/>
        <end position="76"/>
    </location>
</feature>
<protein>
    <recommendedName>
        <fullName evidence="9">Acetyltransferase component of pyruvate dehydrogenase complex</fullName>
        <ecNumber evidence="9">2.3.1.12</ecNumber>
    </recommendedName>
</protein>
<feature type="domain" description="Lipoyl-binding" evidence="11">
    <location>
        <begin position="120"/>
        <end position="194"/>
    </location>
</feature>
<evidence type="ECO:0000256" key="7">
    <source>
        <dbReference type="ARBA" id="ARBA00025211"/>
    </source>
</evidence>
<dbReference type="SUPFAM" id="SSF52777">
    <property type="entry name" value="CoA-dependent acyltransferases"/>
    <property type="match status" value="1"/>
</dbReference>
<evidence type="ECO:0000256" key="6">
    <source>
        <dbReference type="ARBA" id="ARBA00023315"/>
    </source>
</evidence>
<dbReference type="PANTHER" id="PTHR43178">
    <property type="entry name" value="DIHYDROLIPOAMIDE ACETYLTRANSFERASE COMPONENT OF PYRUVATE DEHYDROGENASE COMPLEX"/>
    <property type="match status" value="1"/>
</dbReference>
<dbReference type="eggNOG" id="COG0508">
    <property type="taxonomic scope" value="Bacteria"/>
</dbReference>
<dbReference type="PATRIC" id="fig|1177154.3.peg.1362"/>
<dbReference type="STRING" id="1177154.Y5S_01338"/>
<keyword evidence="13" id="KW-0670">Pyruvate</keyword>
<keyword evidence="14" id="KW-1185">Reference proteome</keyword>
<dbReference type="Pfam" id="PF00364">
    <property type="entry name" value="Biotin_lipoyl"/>
    <property type="match status" value="2"/>
</dbReference>
<dbReference type="AlphaFoldDB" id="A0A095USD8"/>
<keyword evidence="4" id="KW-0677">Repeat</keyword>
<dbReference type="InterPro" id="IPR023213">
    <property type="entry name" value="CAT-like_dom_sf"/>
</dbReference>
<dbReference type="NCBIfam" id="TIGR01348">
    <property type="entry name" value="PDHac_trf_long"/>
    <property type="match status" value="1"/>
</dbReference>
<dbReference type="InterPro" id="IPR003016">
    <property type="entry name" value="2-oxoA_DH_lipoyl-BS"/>
</dbReference>
<dbReference type="EMBL" id="ARXV01000004">
    <property type="protein sequence ID" value="KGD65445.1"/>
    <property type="molecule type" value="Genomic_DNA"/>
</dbReference>
<dbReference type="InterPro" id="IPR004167">
    <property type="entry name" value="PSBD"/>
</dbReference>
<dbReference type="Gene3D" id="2.40.50.100">
    <property type="match status" value="2"/>
</dbReference>